<evidence type="ECO:0000313" key="7">
    <source>
        <dbReference type="EMBL" id="KAK1887664.1"/>
    </source>
</evidence>
<dbReference type="Proteomes" id="UP001228049">
    <property type="component" value="Unassembled WGS sequence"/>
</dbReference>
<feature type="transmembrane region" description="Helical" evidence="5">
    <location>
        <begin position="384"/>
        <end position="407"/>
    </location>
</feature>
<gene>
    <name evidence="7" type="ORF">KUDE01_028452</name>
</gene>
<dbReference type="Pfam" id="PF01490">
    <property type="entry name" value="Aa_trans"/>
    <property type="match status" value="1"/>
</dbReference>
<comment type="caution">
    <text evidence="7">The sequence shown here is derived from an EMBL/GenBank/DDBJ whole genome shotgun (WGS) entry which is preliminary data.</text>
</comment>
<name>A0AAD9BSB3_DISEL</name>
<evidence type="ECO:0000256" key="5">
    <source>
        <dbReference type="SAM" id="Phobius"/>
    </source>
</evidence>
<keyword evidence="2 5" id="KW-0812">Transmembrane</keyword>
<comment type="subcellular location">
    <subcellularLocation>
        <location evidence="1">Membrane</location>
        <topology evidence="1">Multi-pass membrane protein</topology>
    </subcellularLocation>
</comment>
<evidence type="ECO:0000313" key="8">
    <source>
        <dbReference type="Proteomes" id="UP001228049"/>
    </source>
</evidence>
<evidence type="ECO:0000256" key="4">
    <source>
        <dbReference type="ARBA" id="ARBA00023136"/>
    </source>
</evidence>
<feature type="transmembrane region" description="Helical" evidence="5">
    <location>
        <begin position="155"/>
        <end position="177"/>
    </location>
</feature>
<dbReference type="AlphaFoldDB" id="A0AAD9BSB3"/>
<feature type="domain" description="Amino acid transporter transmembrane" evidence="6">
    <location>
        <begin position="33"/>
        <end position="437"/>
    </location>
</feature>
<dbReference type="GO" id="GO:0016020">
    <property type="term" value="C:membrane"/>
    <property type="evidence" value="ECO:0007669"/>
    <property type="project" value="UniProtKB-SubCell"/>
</dbReference>
<feature type="transmembrane region" description="Helical" evidence="5">
    <location>
        <begin position="60"/>
        <end position="83"/>
    </location>
</feature>
<evidence type="ECO:0000256" key="2">
    <source>
        <dbReference type="ARBA" id="ARBA00022692"/>
    </source>
</evidence>
<organism evidence="7 8">
    <name type="scientific">Dissostichus eleginoides</name>
    <name type="common">Patagonian toothfish</name>
    <name type="synonym">Dissostichus amissus</name>
    <dbReference type="NCBI Taxonomy" id="100907"/>
    <lineage>
        <taxon>Eukaryota</taxon>
        <taxon>Metazoa</taxon>
        <taxon>Chordata</taxon>
        <taxon>Craniata</taxon>
        <taxon>Vertebrata</taxon>
        <taxon>Euteleostomi</taxon>
        <taxon>Actinopterygii</taxon>
        <taxon>Neopterygii</taxon>
        <taxon>Teleostei</taxon>
        <taxon>Neoteleostei</taxon>
        <taxon>Acanthomorphata</taxon>
        <taxon>Eupercaria</taxon>
        <taxon>Perciformes</taxon>
        <taxon>Notothenioidei</taxon>
        <taxon>Nototheniidae</taxon>
        <taxon>Dissostichus</taxon>
    </lineage>
</organism>
<reference evidence="7" key="1">
    <citation type="submission" date="2023-04" db="EMBL/GenBank/DDBJ databases">
        <title>Chromosome-level genome of Chaenocephalus aceratus.</title>
        <authorList>
            <person name="Park H."/>
        </authorList>
    </citation>
    <scope>NUCLEOTIDE SEQUENCE</scope>
    <source>
        <strain evidence="7">DE</strain>
        <tissue evidence="7">Muscle</tissue>
    </source>
</reference>
<dbReference type="PANTHER" id="PTHR22950:SF226">
    <property type="entry name" value="SODIUM-COUPLED NEUTRAL AMINO ACID TRANSPORTER 8-RELATED"/>
    <property type="match status" value="1"/>
</dbReference>
<feature type="transmembrane region" description="Helical" evidence="5">
    <location>
        <begin position="198"/>
        <end position="218"/>
    </location>
</feature>
<protein>
    <submittedName>
        <fullName evidence="7">Sodium-coupled neutral amino acid transporter 8</fullName>
    </submittedName>
</protein>
<evidence type="ECO:0000256" key="1">
    <source>
        <dbReference type="ARBA" id="ARBA00004141"/>
    </source>
</evidence>
<feature type="transmembrane region" description="Helical" evidence="5">
    <location>
        <begin position="104"/>
        <end position="128"/>
    </location>
</feature>
<feature type="transmembrane region" description="Helical" evidence="5">
    <location>
        <begin position="361"/>
        <end position="378"/>
    </location>
</feature>
<feature type="transmembrane region" description="Helical" evidence="5">
    <location>
        <begin position="34"/>
        <end position="54"/>
    </location>
</feature>
<accession>A0AAD9BSB3</accession>
<feature type="transmembrane region" description="Helical" evidence="5">
    <location>
        <begin position="419"/>
        <end position="437"/>
    </location>
</feature>
<sequence>MEELARESISLLASASNKPRLDVATQPRLGSMGAIFIMLKSALGAGLLNFPWAFERAGGIRSAVAVELVSLVFLISGLIVLGYSSSISGQCTYQAVVKHVCGPAIGQLCEICFVINLFVISVAFLVIVDDQLEKLCGSMYELISGLPEKISIQKYISLVYIGFSESCLCISFLMKRFQSRVLTTAKLADDLLEPFDDFDAVLGTVAASYLAIAIIVKYHTTPSVIVHIAPLYTGGVIPTICFGFQCHEASIAIYSSMENQRLSNWVFISVVSMIFCLIIYSLTGVYGYLTFGKDVKADILMSYSSDDVLMIIARLLFGLSIITIYPIILLLGRSVIQDPLLSRRRRRDGVVSAEFESRSRIVLTVLWIAVTLLIATFVPDISKVISVIGGVSAFFIFIFPGLCLMFAMQSEPVSFKTRVFLTGWGGVTLLCGAFIFGQSTTIAVMQVLGRI</sequence>
<proteinExistence type="predicted"/>
<dbReference type="PANTHER" id="PTHR22950">
    <property type="entry name" value="AMINO ACID TRANSPORTER"/>
    <property type="match status" value="1"/>
</dbReference>
<feature type="transmembrane region" description="Helical" evidence="5">
    <location>
        <begin position="309"/>
        <end position="336"/>
    </location>
</feature>
<evidence type="ECO:0000259" key="6">
    <source>
        <dbReference type="Pfam" id="PF01490"/>
    </source>
</evidence>
<feature type="transmembrane region" description="Helical" evidence="5">
    <location>
        <begin position="224"/>
        <end position="244"/>
    </location>
</feature>
<dbReference type="GO" id="GO:0015179">
    <property type="term" value="F:L-amino acid transmembrane transporter activity"/>
    <property type="evidence" value="ECO:0007669"/>
    <property type="project" value="TreeGrafter"/>
</dbReference>
<keyword evidence="8" id="KW-1185">Reference proteome</keyword>
<evidence type="ECO:0000256" key="3">
    <source>
        <dbReference type="ARBA" id="ARBA00022989"/>
    </source>
</evidence>
<feature type="transmembrane region" description="Helical" evidence="5">
    <location>
        <begin position="265"/>
        <end position="289"/>
    </location>
</feature>
<dbReference type="EMBL" id="JASDAP010000018">
    <property type="protein sequence ID" value="KAK1887664.1"/>
    <property type="molecule type" value="Genomic_DNA"/>
</dbReference>
<dbReference type="InterPro" id="IPR013057">
    <property type="entry name" value="AA_transpt_TM"/>
</dbReference>
<keyword evidence="4 5" id="KW-0472">Membrane</keyword>
<keyword evidence="3 5" id="KW-1133">Transmembrane helix</keyword>